<feature type="compositionally biased region" description="Basic residues" evidence="1">
    <location>
        <begin position="323"/>
        <end position="340"/>
    </location>
</feature>
<dbReference type="STRING" id="1427984.X271_00203"/>
<keyword evidence="3" id="KW-1185">Reference proteome</keyword>
<dbReference type="RefSeq" id="WP_025208612.1">
    <property type="nucleotide sequence ID" value="NZ_CP006932.1"/>
</dbReference>
<sequence length="340" mass="40985">MNAENNNLELNKNEDIYNEELLFQTVEKYFGVDKLYSYNLSFLIGNDFFKLVEGYDYEDFYQKLKKTKAYKRKKTTIKNLDKLSKKIGAEFDINLTEGLLQLNKKKKYFDFDNKRANIRELYNPFLKIINNYLENSFQNEVNILTIDFSNFFENLFTPSRFLLKKYNFNKKEQDELIKKINLYKIFGDIEDPKEIKLPKEFKKNYLPFFAFDQLRIFTNKINEKNSVLVVFGYDFSDQYLNNLLLDLKDNKSIKILLLVDQKNKEQEIIYQFLQFQNTFLFKFIDYTKSDYLNNLEEILYSKISFLRSKKDISNLVEKEQKKTKTNRKNSTKKGKNKKNE</sequence>
<organism evidence="2 3">
    <name type="scientific">Candidatus Hepatoplasma crinochetorum Av</name>
    <dbReference type="NCBI Taxonomy" id="1427984"/>
    <lineage>
        <taxon>Bacteria</taxon>
        <taxon>Bacillati</taxon>
        <taxon>Mycoplasmatota</taxon>
        <taxon>Mollicutes</taxon>
        <taxon>Candidatus Hepatoplasmataceae</taxon>
        <taxon>Candidatus Hepatoplasma</taxon>
    </lineage>
</organism>
<accession>W8GJ91</accession>
<evidence type="ECO:0000313" key="3">
    <source>
        <dbReference type="Proteomes" id="UP000019450"/>
    </source>
</evidence>
<gene>
    <name evidence="2" type="ORF">X271_00203</name>
</gene>
<evidence type="ECO:0000313" key="2">
    <source>
        <dbReference type="EMBL" id="AHK22312.1"/>
    </source>
</evidence>
<name>W8GJ91_9MOLU</name>
<dbReference type="EMBL" id="CP006932">
    <property type="protein sequence ID" value="AHK22312.1"/>
    <property type="molecule type" value="Genomic_DNA"/>
</dbReference>
<dbReference type="AlphaFoldDB" id="W8GJ91"/>
<evidence type="ECO:0000256" key="1">
    <source>
        <dbReference type="SAM" id="MobiDB-lite"/>
    </source>
</evidence>
<proteinExistence type="predicted"/>
<dbReference type="Pfam" id="PF13289">
    <property type="entry name" value="SIR2_2"/>
    <property type="match status" value="1"/>
</dbReference>
<protein>
    <submittedName>
        <fullName evidence="2">SIR2-like domain protein</fullName>
    </submittedName>
</protein>
<reference evidence="2 3" key="1">
    <citation type="journal article" date="2014" name="Genome Biol. Evol.">
        <title>Phylogenomics of "Candidatus Hepatoplasma crinochetorum," a Lineage of Mollicutes Associated with Noninsect Arthropods.</title>
        <authorList>
            <person name="Leclercq S."/>
            <person name="Dittmer J."/>
            <person name="Bouchon D."/>
            <person name="Cordaux R."/>
        </authorList>
    </citation>
    <scope>NUCLEOTIDE SEQUENCE [LARGE SCALE GENOMIC DNA]</scope>
    <source>
        <strain evidence="2 3">Av</strain>
    </source>
</reference>
<dbReference type="HOGENOM" id="CLU_815557_0_0_14"/>
<dbReference type="KEGG" id="hcr:X271_00203"/>
<dbReference type="Proteomes" id="UP000019450">
    <property type="component" value="Chromosome"/>
</dbReference>
<feature type="region of interest" description="Disordered" evidence="1">
    <location>
        <begin position="317"/>
        <end position="340"/>
    </location>
</feature>